<dbReference type="RefSeq" id="XP_002680798.1">
    <property type="nucleotide sequence ID" value="XM_002680752.1"/>
</dbReference>
<feature type="compositionally biased region" description="Low complexity" evidence="1">
    <location>
        <begin position="594"/>
        <end position="633"/>
    </location>
</feature>
<feature type="region of interest" description="Disordered" evidence="1">
    <location>
        <begin position="594"/>
        <end position="641"/>
    </location>
</feature>
<dbReference type="InParanoid" id="D2V565"/>
<evidence type="ECO:0000313" key="2">
    <source>
        <dbReference type="EMBL" id="EFC48054.1"/>
    </source>
</evidence>
<proteinExistence type="predicted"/>
<gene>
    <name evidence="2" type="ORF">NAEGRDRAFT_64029</name>
</gene>
<protein>
    <submittedName>
        <fullName evidence="2">Predicted protein</fullName>
    </submittedName>
</protein>
<dbReference type="OrthoDB" id="10258042at2759"/>
<reference evidence="2 3" key="1">
    <citation type="journal article" date="2010" name="Cell">
        <title>The genome of Naegleria gruberi illuminates early eukaryotic versatility.</title>
        <authorList>
            <person name="Fritz-Laylin L.K."/>
            <person name="Prochnik S.E."/>
            <person name="Ginger M.L."/>
            <person name="Dacks J.B."/>
            <person name="Carpenter M.L."/>
            <person name="Field M.C."/>
            <person name="Kuo A."/>
            <person name="Paredez A."/>
            <person name="Chapman J."/>
            <person name="Pham J."/>
            <person name="Shu S."/>
            <person name="Neupane R."/>
            <person name="Cipriano M."/>
            <person name="Mancuso J."/>
            <person name="Tu H."/>
            <person name="Salamov A."/>
            <person name="Lindquist E."/>
            <person name="Shapiro H."/>
            <person name="Lucas S."/>
            <person name="Grigoriev I.V."/>
            <person name="Cande W.Z."/>
            <person name="Fulton C."/>
            <person name="Rokhsar D.S."/>
            <person name="Dawson S.C."/>
        </authorList>
    </citation>
    <scope>NUCLEOTIDE SEQUENCE [LARGE SCALE GENOMIC DNA]</scope>
    <source>
        <strain evidence="2 3">NEG-M</strain>
    </source>
</reference>
<dbReference type="VEuPathDB" id="AmoebaDB:NAEGRDRAFT_64029"/>
<dbReference type="GeneID" id="8849672"/>
<dbReference type="OMA" id="VEACYCY"/>
<evidence type="ECO:0000256" key="1">
    <source>
        <dbReference type="SAM" id="MobiDB-lite"/>
    </source>
</evidence>
<dbReference type="Gene3D" id="1.25.40.10">
    <property type="entry name" value="Tetratricopeptide repeat domain"/>
    <property type="match status" value="1"/>
</dbReference>
<dbReference type="InterPro" id="IPR011990">
    <property type="entry name" value="TPR-like_helical_dom_sf"/>
</dbReference>
<evidence type="ECO:0000313" key="3">
    <source>
        <dbReference type="Proteomes" id="UP000006671"/>
    </source>
</evidence>
<name>D2V565_NAEGR</name>
<sequence length="641" mass="72205">MKRLNNSLRVVNNYCLAHSSLKSSSQQQFYQGAIACLCTTNNNISIRQGTTTLSINSLLNSHQTFNFHTRNINLSEHKSSTTTVQSNNTIQHVSDYMKRKLTSCVKPDYIPQIDEAVKHFEKLDFSSSLKSLQQLNESVFNEEKNFFTEAMQNIRMIYQYVNFMEQTYSQVDGVHQIPLFSSILTEDAVNNDYVKYEEATKELENLIKSSPQNTAEMVTTRRKLAWIKFHQNYLLNGINDLKEALSIARNIHGKTSVEACYCYADLATFYVCSDNVSAAEKCAKIVISLLSNKHDKTPYMEEKIAMSMCALSESLRETNQEESIKINTSAIKIIEKIYGRRNKKWIDCIYTLITNYDSIAADMKDKNSNNNEFIQKGNTLFQLVGDLLDKNAFTNTLLLPLRQSTVDEDSYEDDLLLKMYRRRKYPLPLATHALFGAARVVLSGEEPEKSIDLYEKALFYLSKEYAEDEFLIEKEFACSQLACIYALMNKNEKGEALLTACIGRIGKALGTDNRFYQDIASYEALMGVNPNNVGEGLGIPGLDALMGQNGGKSTDDIRKELEKFGFDVDSLTSMMEQTLKSGGGKNMNEKDMFAALASQMAQQAKAAQSKPPQSKASPQPTTPKPSTTSQSKPTPKKSNKK</sequence>
<dbReference type="EMBL" id="GG738852">
    <property type="protein sequence ID" value="EFC48054.1"/>
    <property type="molecule type" value="Genomic_DNA"/>
</dbReference>
<dbReference type="SUPFAM" id="SSF48452">
    <property type="entry name" value="TPR-like"/>
    <property type="match status" value="1"/>
</dbReference>
<dbReference type="KEGG" id="ngr:NAEGRDRAFT_64029"/>
<organism evidence="3">
    <name type="scientific">Naegleria gruberi</name>
    <name type="common">Amoeba</name>
    <dbReference type="NCBI Taxonomy" id="5762"/>
    <lineage>
        <taxon>Eukaryota</taxon>
        <taxon>Discoba</taxon>
        <taxon>Heterolobosea</taxon>
        <taxon>Tetramitia</taxon>
        <taxon>Eutetramitia</taxon>
        <taxon>Vahlkampfiidae</taxon>
        <taxon>Naegleria</taxon>
    </lineage>
</organism>
<accession>D2V565</accession>
<keyword evidence="3" id="KW-1185">Reference proteome</keyword>
<dbReference type="Proteomes" id="UP000006671">
    <property type="component" value="Unassembled WGS sequence"/>
</dbReference>
<dbReference type="AlphaFoldDB" id="D2V565"/>